<dbReference type="Pfam" id="PF13431">
    <property type="entry name" value="TPR_17"/>
    <property type="match status" value="1"/>
</dbReference>
<dbReference type="PROSITE" id="PS50005">
    <property type="entry name" value="TPR"/>
    <property type="match status" value="2"/>
</dbReference>
<name>G4SZ50_META2</name>
<evidence type="ECO:0000256" key="1">
    <source>
        <dbReference type="ARBA" id="ARBA00022737"/>
    </source>
</evidence>
<dbReference type="STRING" id="1091494.MEALZ_0502"/>
<proteinExistence type="predicted"/>
<accession>G4SZ50</accession>
<dbReference type="InterPro" id="IPR013360">
    <property type="entry name" value="Pilus_4_PilW"/>
</dbReference>
<dbReference type="PANTHER" id="PTHR45586:SF1">
    <property type="entry name" value="LIPOPOLYSACCHARIDE ASSEMBLY PROTEIN B"/>
    <property type="match status" value="1"/>
</dbReference>
<organism evidence="5 6">
    <name type="scientific">Methylotuvimicrobium alcaliphilum (strain DSM 19304 / NCIMB 14124 / VKM B-2133 / 20Z)</name>
    <name type="common">Methylomicrobium alcaliphilum</name>
    <dbReference type="NCBI Taxonomy" id="1091494"/>
    <lineage>
        <taxon>Bacteria</taxon>
        <taxon>Pseudomonadati</taxon>
        <taxon>Pseudomonadota</taxon>
        <taxon>Gammaproteobacteria</taxon>
        <taxon>Methylococcales</taxon>
        <taxon>Methylococcaceae</taxon>
        <taxon>Methylotuvimicrobium</taxon>
    </lineage>
</organism>
<dbReference type="KEGG" id="mah:MEALZ_0502"/>
<gene>
    <name evidence="5" type="ordered locus">MEALZ_0502</name>
</gene>
<dbReference type="InterPro" id="IPR019734">
    <property type="entry name" value="TPR_rpt"/>
</dbReference>
<dbReference type="EMBL" id="FO082060">
    <property type="protein sequence ID" value="CCE22200.1"/>
    <property type="molecule type" value="Genomic_DNA"/>
</dbReference>
<feature type="repeat" description="TPR" evidence="3">
    <location>
        <begin position="33"/>
        <end position="66"/>
    </location>
</feature>
<dbReference type="InterPro" id="IPR011990">
    <property type="entry name" value="TPR-like_helical_dom_sf"/>
</dbReference>
<dbReference type="SMART" id="SM00028">
    <property type="entry name" value="TPR"/>
    <property type="match status" value="4"/>
</dbReference>
<keyword evidence="4" id="KW-0732">Signal</keyword>
<dbReference type="HOGENOM" id="CLU_003728_7_0_6"/>
<dbReference type="Gene3D" id="1.25.40.10">
    <property type="entry name" value="Tetratricopeptide repeat domain"/>
    <property type="match status" value="1"/>
</dbReference>
<feature type="chain" id="PRO_5003468234" evidence="4">
    <location>
        <begin position="27"/>
        <end position="255"/>
    </location>
</feature>
<dbReference type="AlphaFoldDB" id="G4SZ50"/>
<dbReference type="NCBIfam" id="TIGR02521">
    <property type="entry name" value="type_IV_pilW"/>
    <property type="match status" value="1"/>
</dbReference>
<sequence>MSLFCRLAAVASLLLSLQGCSLFGSRADNVEAADTQLQLGVRYMSMDKLAIAKEHLERSIDLNSKNVEAYNALAFLYEKINEEESARENYEYALKLNAEDLSVLNNLGRFLCERGEYEEGMAYLDKAVRSPLNNRQWLAATNAGRCALAQKKSMKGEAYLRQALQRQPDYAPALQTMQKLSYQNGDYWAAKGFYERYSSVSRQTAEALWYAYQTERALGNKEAAERYKKQLMESFPLAEETKRIYSTQEKLKHGK</sequence>
<dbReference type="RefSeq" id="WP_014147008.1">
    <property type="nucleotide sequence ID" value="NC_016112.1"/>
</dbReference>
<keyword evidence="1" id="KW-0677">Repeat</keyword>
<evidence type="ECO:0000313" key="5">
    <source>
        <dbReference type="EMBL" id="CCE22200.1"/>
    </source>
</evidence>
<evidence type="ECO:0000256" key="4">
    <source>
        <dbReference type="SAM" id="SignalP"/>
    </source>
</evidence>
<reference evidence="6" key="1">
    <citation type="journal article" date="2012" name="J. Bacteriol.">
        <title>Genome sequence of the haloalkaliphilic methanotrophic bacterium Methylomicrobium alcaliphilum 20Z.</title>
        <authorList>
            <person name="Vuilleumier S."/>
            <person name="Khmelenina V.N."/>
            <person name="Bringel F."/>
            <person name="Reshetnikov A.S."/>
            <person name="Lajus A."/>
            <person name="Mangenot S."/>
            <person name="Rouy Z."/>
            <person name="Op den Camp H.J."/>
            <person name="Jetten M.S."/>
            <person name="Dispirito A.A."/>
            <person name="Dunfield P."/>
            <person name="Klotz M.G."/>
            <person name="Semrau J.D."/>
            <person name="Stein L.Y."/>
            <person name="Barbe V."/>
            <person name="Medigue C."/>
            <person name="Trotsenko Y.A."/>
            <person name="Kalyuzhnaya M.G."/>
        </authorList>
    </citation>
    <scope>NUCLEOTIDE SEQUENCE [LARGE SCALE GENOMIC DNA]</scope>
    <source>
        <strain evidence="6">DSM 19304 / NCIMB 14124 / VKM B-2133 / 20Z</strain>
    </source>
</reference>
<dbReference type="SUPFAM" id="SSF48452">
    <property type="entry name" value="TPR-like"/>
    <property type="match status" value="1"/>
</dbReference>
<evidence type="ECO:0000256" key="2">
    <source>
        <dbReference type="ARBA" id="ARBA00022803"/>
    </source>
</evidence>
<evidence type="ECO:0000313" key="6">
    <source>
        <dbReference type="Proteomes" id="UP000008315"/>
    </source>
</evidence>
<dbReference type="PATRIC" id="fig|271065.3.peg.518"/>
<dbReference type="PROSITE" id="PS51257">
    <property type="entry name" value="PROKAR_LIPOPROTEIN"/>
    <property type="match status" value="1"/>
</dbReference>
<feature type="repeat" description="TPR" evidence="3">
    <location>
        <begin position="67"/>
        <end position="100"/>
    </location>
</feature>
<feature type="signal peptide" evidence="4">
    <location>
        <begin position="1"/>
        <end position="26"/>
    </location>
</feature>
<protein>
    <submittedName>
        <fullName evidence="5">Type IV pilus biogenesis/stability protein PilW</fullName>
    </submittedName>
</protein>
<dbReference type="InterPro" id="IPR051012">
    <property type="entry name" value="CellSynth/LPSAsmb/PSIAsmb"/>
</dbReference>
<dbReference type="Pfam" id="PF13374">
    <property type="entry name" value="TPR_10"/>
    <property type="match status" value="1"/>
</dbReference>
<keyword evidence="6" id="KW-1185">Reference proteome</keyword>
<dbReference type="Proteomes" id="UP000008315">
    <property type="component" value="Chromosome"/>
</dbReference>
<dbReference type="PANTHER" id="PTHR45586">
    <property type="entry name" value="TPR REPEAT-CONTAINING PROTEIN PA4667"/>
    <property type="match status" value="1"/>
</dbReference>
<evidence type="ECO:0000256" key="3">
    <source>
        <dbReference type="PROSITE-ProRule" id="PRU00339"/>
    </source>
</evidence>
<keyword evidence="2 3" id="KW-0802">TPR repeat</keyword>